<reference evidence="1 2" key="1">
    <citation type="submission" date="2017-11" db="EMBL/GenBank/DDBJ databases">
        <title>Genome sequencing of Prevotella intermedia KCOM 2069.</title>
        <authorList>
            <person name="Kook J.-K."/>
            <person name="Park S.-N."/>
            <person name="Lim Y.K."/>
        </authorList>
    </citation>
    <scope>NUCLEOTIDE SEQUENCE [LARGE SCALE GENOMIC DNA]</scope>
    <source>
        <strain evidence="1 2">KCOM 2069</strain>
    </source>
</reference>
<dbReference type="Proteomes" id="UP000230500">
    <property type="component" value="Unassembled WGS sequence"/>
</dbReference>
<protein>
    <submittedName>
        <fullName evidence="1">Uncharacterized protein</fullName>
    </submittedName>
</protein>
<evidence type="ECO:0000313" key="2">
    <source>
        <dbReference type="Proteomes" id="UP000230500"/>
    </source>
</evidence>
<comment type="caution">
    <text evidence="1">The sequence shown here is derived from an EMBL/GenBank/DDBJ whole genome shotgun (WGS) entry which is preliminary data.</text>
</comment>
<gene>
    <name evidence="1" type="ORF">CUC04_09390</name>
</gene>
<dbReference type="EMBL" id="PESN01000002">
    <property type="protein sequence ID" value="PIN27568.1"/>
    <property type="molecule type" value="Genomic_DNA"/>
</dbReference>
<evidence type="ECO:0000313" key="1">
    <source>
        <dbReference type="EMBL" id="PIN27568.1"/>
    </source>
</evidence>
<organism evidence="1 2">
    <name type="scientific">Prevotella intermedia</name>
    <dbReference type="NCBI Taxonomy" id="28131"/>
    <lineage>
        <taxon>Bacteria</taxon>
        <taxon>Pseudomonadati</taxon>
        <taxon>Bacteroidota</taxon>
        <taxon>Bacteroidia</taxon>
        <taxon>Bacteroidales</taxon>
        <taxon>Prevotellaceae</taxon>
        <taxon>Prevotella</taxon>
    </lineage>
</organism>
<dbReference type="AlphaFoldDB" id="A0A2G9ICS2"/>
<sequence length="80" mass="9358">MVSISDIESGRYHWETANSHADNTETANDFIENELPENIEVYFQDANYLEFKLEDGRYFSATVFGNGDFTHHQVEFDFIK</sequence>
<accession>A0A2G9ICS2</accession>
<dbReference type="RefSeq" id="WP_099977428.1">
    <property type="nucleotide sequence ID" value="NZ_PESN01000002.1"/>
</dbReference>
<proteinExistence type="predicted"/>
<name>A0A2G9ICS2_PREIN</name>